<evidence type="ECO:0000313" key="3">
    <source>
        <dbReference type="Proteomes" id="UP001320420"/>
    </source>
</evidence>
<evidence type="ECO:0000256" key="1">
    <source>
        <dbReference type="SAM" id="MobiDB-lite"/>
    </source>
</evidence>
<name>A0AAN9UY28_9PEZI</name>
<dbReference type="Proteomes" id="UP001320420">
    <property type="component" value="Unassembled WGS sequence"/>
</dbReference>
<reference evidence="2 3" key="1">
    <citation type="submission" date="2024-02" db="EMBL/GenBank/DDBJ databases">
        <title>De novo assembly and annotation of 12 fungi associated with fruit tree decline syndrome in Ontario, Canada.</title>
        <authorList>
            <person name="Sulman M."/>
            <person name="Ellouze W."/>
            <person name="Ilyukhin E."/>
        </authorList>
    </citation>
    <scope>NUCLEOTIDE SEQUENCE [LARGE SCALE GENOMIC DNA]</scope>
    <source>
        <strain evidence="2 3">M11/M66-122</strain>
    </source>
</reference>
<dbReference type="EMBL" id="JAKJXP020000009">
    <property type="protein sequence ID" value="KAK7756026.1"/>
    <property type="molecule type" value="Genomic_DNA"/>
</dbReference>
<keyword evidence="3" id="KW-1185">Reference proteome</keyword>
<sequence>MLETMISSRMALKEDAKPDFYSVAAGHLDLGSADIQNSELWAEATFFITAGGTPPATTMITFQIPSPSSLSAGWHQANPKDQNSRKLAAE</sequence>
<proteinExistence type="predicted"/>
<accession>A0AAN9UY28</accession>
<organism evidence="2 3">
    <name type="scientific">Diatrype stigma</name>
    <dbReference type="NCBI Taxonomy" id="117547"/>
    <lineage>
        <taxon>Eukaryota</taxon>
        <taxon>Fungi</taxon>
        <taxon>Dikarya</taxon>
        <taxon>Ascomycota</taxon>
        <taxon>Pezizomycotina</taxon>
        <taxon>Sordariomycetes</taxon>
        <taxon>Xylariomycetidae</taxon>
        <taxon>Xylariales</taxon>
        <taxon>Diatrypaceae</taxon>
        <taxon>Diatrype</taxon>
    </lineage>
</organism>
<evidence type="ECO:0000313" key="2">
    <source>
        <dbReference type="EMBL" id="KAK7756026.1"/>
    </source>
</evidence>
<comment type="caution">
    <text evidence="2">The sequence shown here is derived from an EMBL/GenBank/DDBJ whole genome shotgun (WGS) entry which is preliminary data.</text>
</comment>
<feature type="region of interest" description="Disordered" evidence="1">
    <location>
        <begin position="69"/>
        <end position="90"/>
    </location>
</feature>
<gene>
    <name evidence="2" type="ORF">SLS62_001969</name>
</gene>
<dbReference type="AlphaFoldDB" id="A0AAN9UY28"/>
<protein>
    <submittedName>
        <fullName evidence="2">Uncharacterized protein</fullName>
    </submittedName>
</protein>